<proteinExistence type="predicted"/>
<dbReference type="Proteomes" id="UP000275772">
    <property type="component" value="Unassembled WGS sequence"/>
</dbReference>
<name>A0A383UUX5_BLUHO</name>
<gene>
    <name evidence="1" type="ORF">BLGHR1_13860</name>
</gene>
<evidence type="ECO:0000313" key="2">
    <source>
        <dbReference type="Proteomes" id="UP000275772"/>
    </source>
</evidence>
<dbReference type="VEuPathDB" id="FungiDB:BLGHR1_13860"/>
<dbReference type="AlphaFoldDB" id="A0A383UUX5"/>
<dbReference type="EMBL" id="UNSH01000046">
    <property type="protein sequence ID" value="SZF03072.1"/>
    <property type="molecule type" value="Genomic_DNA"/>
</dbReference>
<organism evidence="1 2">
    <name type="scientific">Blumeria hordei</name>
    <name type="common">Barley powdery mildew</name>
    <name type="synonym">Blumeria graminis f. sp. hordei</name>
    <dbReference type="NCBI Taxonomy" id="2867405"/>
    <lineage>
        <taxon>Eukaryota</taxon>
        <taxon>Fungi</taxon>
        <taxon>Dikarya</taxon>
        <taxon>Ascomycota</taxon>
        <taxon>Pezizomycotina</taxon>
        <taxon>Leotiomycetes</taxon>
        <taxon>Erysiphales</taxon>
        <taxon>Erysiphaceae</taxon>
        <taxon>Blumeria</taxon>
    </lineage>
</organism>
<protein>
    <submittedName>
        <fullName evidence="1">Uncharacterized protein</fullName>
    </submittedName>
</protein>
<reference evidence="1 2" key="1">
    <citation type="submission" date="2017-11" db="EMBL/GenBank/DDBJ databases">
        <authorList>
            <person name="Kracher B."/>
        </authorList>
    </citation>
    <scope>NUCLEOTIDE SEQUENCE [LARGE SCALE GENOMIC DNA]</scope>
    <source>
        <strain evidence="1 2">RACE1</strain>
    </source>
</reference>
<sequence length="131" mass="14348">MSLRKFCIVSRSSSDFGCRKIFESVVRQEITSMTSSTIFGSTSAAAVRTRPYVAGKGNRATFFPFSVRFSLSSKIPMRCRRRRAFSIARTFGVSISGKANTSLMPLAFIFNTASTISLRTISGVSFSSSLL</sequence>
<accession>A0A383UUX5</accession>
<evidence type="ECO:0000313" key="1">
    <source>
        <dbReference type="EMBL" id="SZF03072.1"/>
    </source>
</evidence>